<evidence type="ECO:0000256" key="3">
    <source>
        <dbReference type="SAM" id="MobiDB-lite"/>
    </source>
</evidence>
<evidence type="ECO:0000256" key="2">
    <source>
        <dbReference type="ARBA" id="ARBA00023125"/>
    </source>
</evidence>
<sequence>MDNVRHFNPRDTADDDGLNHTPPHDREAEDLVIGAIMHSAPAYTECGEVIDRDDIYTPANRLIWDVVGGIVAKGDQPHPVLVRAEIEKLGRLREVENGHLIDRLGSEYLPAPMAAKFAERIYETARQRRFDEHSTALKAAIVRKADSSELAEMVAAFQQAETLRESTGHGPAHLVAALLDWDQFFATDFGAVQLLPGKLMGPGQQITVVGDGKAGKSLFVQEWAWRMATGQTFLGDKAQAPIRILYLDAENGQEQVQERFLSFGGGHGRMGELRYASFPPVRPLDTAGGGADLIALVKATGAELVVIDTVSRFISGPENDADTWLSLYRHTLLPLKRERVGSIRLDHFGKDKERGGRGSSAKTQDVDHVWELAAQGGGSLTLKRTHTRTGIGPDYFALLRQARRDGDNWAPGGTRHVIALPDPVGFGPSGGTGMAAIPGTVEHLVAALDAAGLPDDAGNRVVKAKLAELKIPAGSTKIAAAVKARQNRGNLPPVQRSPEAFPEPFPETFPGNVPRNASRDGKVAGQTFPGNVGGTPGTPPVPHVPPSKEGDGEGTPEQAGETEAHPCDICGRPIDPNWARRGYTTHLGCDPTTGSHPDTPPTPGSPTNRA</sequence>
<dbReference type="EMBL" id="JAZBJO010000045">
    <property type="protein sequence ID" value="MEE4598265.1"/>
    <property type="molecule type" value="Genomic_DNA"/>
</dbReference>
<feature type="region of interest" description="Disordered" evidence="3">
    <location>
        <begin position="1"/>
        <end position="25"/>
    </location>
</feature>
<reference evidence="5 6" key="1">
    <citation type="submission" date="2023-11" db="EMBL/GenBank/DDBJ databases">
        <title>30 novel species of actinomycetes from the DSMZ collection.</title>
        <authorList>
            <person name="Nouioui I."/>
        </authorList>
    </citation>
    <scope>NUCLEOTIDE SEQUENCE [LARGE SCALE GENOMIC DNA]</scope>
    <source>
        <strain evidence="5 6">DSM 41524</strain>
    </source>
</reference>
<keyword evidence="2" id="KW-0238">DNA-binding</keyword>
<dbReference type="Pfam" id="PF00772">
    <property type="entry name" value="DnaB"/>
    <property type="match status" value="1"/>
</dbReference>
<feature type="compositionally biased region" description="Basic and acidic residues" evidence="3">
    <location>
        <begin position="1"/>
        <end position="12"/>
    </location>
</feature>
<organism evidence="5 6">
    <name type="scientific">Streptomyces asiaticus subsp. ignotus</name>
    <dbReference type="NCBI Taxonomy" id="3098222"/>
    <lineage>
        <taxon>Bacteria</taxon>
        <taxon>Bacillati</taxon>
        <taxon>Actinomycetota</taxon>
        <taxon>Actinomycetes</taxon>
        <taxon>Kitasatosporales</taxon>
        <taxon>Streptomycetaceae</taxon>
        <taxon>Streptomyces</taxon>
        <taxon>Streptomyces violaceusniger group</taxon>
    </lineage>
</organism>
<evidence type="ECO:0000256" key="1">
    <source>
        <dbReference type="ARBA" id="ARBA00022705"/>
    </source>
</evidence>
<dbReference type="InterPro" id="IPR007693">
    <property type="entry name" value="DNA_helicase_DnaB-like_N"/>
</dbReference>
<gene>
    <name evidence="5" type="ORF">V2J94_41590</name>
</gene>
<protein>
    <submittedName>
        <fullName evidence="5">AAA family ATPase</fullName>
    </submittedName>
</protein>
<feature type="domain" description="DNA helicase DnaB-like N-terminal" evidence="4">
    <location>
        <begin position="22"/>
        <end position="123"/>
    </location>
</feature>
<dbReference type="PANTHER" id="PTHR30153:SF2">
    <property type="entry name" value="REPLICATIVE DNA HELICASE"/>
    <property type="match status" value="1"/>
</dbReference>
<dbReference type="Proteomes" id="UP001354709">
    <property type="component" value="Unassembled WGS sequence"/>
</dbReference>
<dbReference type="InterPro" id="IPR036185">
    <property type="entry name" value="DNA_heli_DnaB-like_N_sf"/>
</dbReference>
<dbReference type="SUPFAM" id="SSF48024">
    <property type="entry name" value="N-terminal domain of DnaB helicase"/>
    <property type="match status" value="1"/>
</dbReference>
<name>A0ABU7QA28_9ACTN</name>
<evidence type="ECO:0000313" key="6">
    <source>
        <dbReference type="Proteomes" id="UP001354709"/>
    </source>
</evidence>
<dbReference type="Gene3D" id="3.40.50.300">
    <property type="entry name" value="P-loop containing nucleotide triphosphate hydrolases"/>
    <property type="match status" value="1"/>
</dbReference>
<feature type="region of interest" description="Disordered" evidence="3">
    <location>
        <begin position="484"/>
        <end position="610"/>
    </location>
</feature>
<evidence type="ECO:0000313" key="5">
    <source>
        <dbReference type="EMBL" id="MEE4598265.1"/>
    </source>
</evidence>
<evidence type="ECO:0000259" key="4">
    <source>
        <dbReference type="Pfam" id="PF00772"/>
    </source>
</evidence>
<dbReference type="RefSeq" id="WP_330815503.1">
    <property type="nucleotide sequence ID" value="NZ_JAZBJO010000045.1"/>
</dbReference>
<keyword evidence="6" id="KW-1185">Reference proteome</keyword>
<dbReference type="SUPFAM" id="SSF52540">
    <property type="entry name" value="P-loop containing nucleoside triphosphate hydrolases"/>
    <property type="match status" value="1"/>
</dbReference>
<accession>A0ABU7QA28</accession>
<proteinExistence type="predicted"/>
<dbReference type="Pfam" id="PF13481">
    <property type="entry name" value="AAA_25"/>
    <property type="match status" value="1"/>
</dbReference>
<comment type="caution">
    <text evidence="5">The sequence shown here is derived from an EMBL/GenBank/DDBJ whole genome shotgun (WGS) entry which is preliminary data.</text>
</comment>
<dbReference type="PANTHER" id="PTHR30153">
    <property type="entry name" value="REPLICATIVE DNA HELICASE DNAB"/>
    <property type="match status" value="1"/>
</dbReference>
<dbReference type="InterPro" id="IPR027417">
    <property type="entry name" value="P-loop_NTPase"/>
</dbReference>
<dbReference type="InterPro" id="IPR016136">
    <property type="entry name" value="DNA_helicase_N/primase_C"/>
</dbReference>
<dbReference type="Gene3D" id="1.10.860.10">
    <property type="entry name" value="DNAb Helicase, Chain A"/>
    <property type="match status" value="1"/>
</dbReference>
<keyword evidence="1" id="KW-0235">DNA replication</keyword>